<evidence type="ECO:0000313" key="1">
    <source>
        <dbReference type="EMBL" id="WMV54858.1"/>
    </source>
</evidence>
<dbReference type="Proteomes" id="UP001234989">
    <property type="component" value="Chromosome 11"/>
</dbReference>
<name>A0AAF0ZZ05_SOLVR</name>
<dbReference type="EMBL" id="CP133622">
    <property type="protein sequence ID" value="WMV54858.1"/>
    <property type="molecule type" value="Genomic_DNA"/>
</dbReference>
<evidence type="ECO:0000313" key="2">
    <source>
        <dbReference type="Proteomes" id="UP001234989"/>
    </source>
</evidence>
<accession>A0AAF0ZZ05</accession>
<reference evidence="1" key="1">
    <citation type="submission" date="2023-08" db="EMBL/GenBank/DDBJ databases">
        <title>A de novo genome assembly of Solanum verrucosum Schlechtendal, a Mexican diploid species geographically isolated from the other diploid A-genome species in potato relatives.</title>
        <authorList>
            <person name="Hosaka K."/>
        </authorList>
    </citation>
    <scope>NUCLEOTIDE SEQUENCE</scope>
    <source>
        <tissue evidence="1">Young leaves</tissue>
    </source>
</reference>
<dbReference type="AlphaFoldDB" id="A0AAF0ZZ05"/>
<organism evidence="1 2">
    <name type="scientific">Solanum verrucosum</name>
    <dbReference type="NCBI Taxonomy" id="315347"/>
    <lineage>
        <taxon>Eukaryota</taxon>
        <taxon>Viridiplantae</taxon>
        <taxon>Streptophyta</taxon>
        <taxon>Embryophyta</taxon>
        <taxon>Tracheophyta</taxon>
        <taxon>Spermatophyta</taxon>
        <taxon>Magnoliopsida</taxon>
        <taxon>eudicotyledons</taxon>
        <taxon>Gunneridae</taxon>
        <taxon>Pentapetalae</taxon>
        <taxon>asterids</taxon>
        <taxon>lamiids</taxon>
        <taxon>Solanales</taxon>
        <taxon>Solanaceae</taxon>
        <taxon>Solanoideae</taxon>
        <taxon>Solaneae</taxon>
        <taxon>Solanum</taxon>
    </lineage>
</organism>
<gene>
    <name evidence="1" type="ORF">MTR67_048243</name>
</gene>
<proteinExistence type="predicted"/>
<protein>
    <submittedName>
        <fullName evidence="1">Uncharacterized protein</fullName>
    </submittedName>
</protein>
<keyword evidence="2" id="KW-1185">Reference proteome</keyword>
<sequence>MIPLIISFHQRHFFCNSNVLVATVSSGMAKLAVGQPRIAGHTLPLYSDTSFPILQHPKVVSLNPKKLPKVHNRLSAKEDNNVVSSQMSLGKINYADLIKYSTPQQRNHGAMPPIPIKQIQYVEGVPRITWTEEEVDKMNVIENL</sequence>